<dbReference type="InterPro" id="IPR006311">
    <property type="entry name" value="TAT_signal"/>
</dbReference>
<feature type="domain" description="Glucose-methanol-choline oxidoreductase N-terminal" evidence="8">
    <location>
        <begin position="325"/>
        <end position="339"/>
    </location>
</feature>
<feature type="binding site" evidence="5">
    <location>
        <begin position="82"/>
        <end position="83"/>
    </location>
    <ligand>
        <name>FAD</name>
        <dbReference type="ChEBI" id="CHEBI:57692"/>
    </ligand>
</feature>
<keyword evidence="4 5" id="KW-0274">FAD</keyword>
<dbReference type="GO" id="GO:0050660">
    <property type="term" value="F:flavin adenine dinucleotide binding"/>
    <property type="evidence" value="ECO:0007669"/>
    <property type="project" value="InterPro"/>
</dbReference>
<name>A0A0P6WBU2_9HYPH</name>
<reference evidence="9 10" key="1">
    <citation type="submission" date="2015-09" db="EMBL/GenBank/DDBJ databases">
        <authorList>
            <person name="Jackson K.R."/>
            <person name="Lunt B.L."/>
            <person name="Fisher J.N.B."/>
            <person name="Gardner A.V."/>
            <person name="Bailey M.E."/>
            <person name="Deus L.M."/>
            <person name="Earl A.S."/>
            <person name="Gibby P.D."/>
            <person name="Hartmann K.A."/>
            <person name="Liu J.E."/>
            <person name="Manci A.M."/>
            <person name="Nielsen D.A."/>
            <person name="Solomon M.B."/>
            <person name="Breakwell D.P."/>
            <person name="Burnett S.H."/>
            <person name="Grose J.H."/>
        </authorList>
    </citation>
    <scope>NUCLEOTIDE SEQUENCE [LARGE SCALE GENOMIC DNA]</scope>
    <source>
        <strain evidence="9 10">16</strain>
    </source>
</reference>
<dbReference type="Pfam" id="PF00732">
    <property type="entry name" value="GMC_oxred_N"/>
    <property type="match status" value="1"/>
</dbReference>
<evidence type="ECO:0000256" key="5">
    <source>
        <dbReference type="PIRSR" id="PIRSR000137-2"/>
    </source>
</evidence>
<evidence type="ECO:0000256" key="3">
    <source>
        <dbReference type="ARBA" id="ARBA00022630"/>
    </source>
</evidence>
<dbReference type="SUPFAM" id="SSF54373">
    <property type="entry name" value="FAD-linked reductases, C-terminal domain"/>
    <property type="match status" value="1"/>
</dbReference>
<dbReference type="AlphaFoldDB" id="A0A0P6WBU2"/>
<accession>A0A0P6WBU2</accession>
<evidence type="ECO:0000259" key="8">
    <source>
        <dbReference type="PROSITE" id="PS00624"/>
    </source>
</evidence>
<dbReference type="Proteomes" id="UP000048984">
    <property type="component" value="Unassembled WGS sequence"/>
</dbReference>
<gene>
    <name evidence="9" type="ORF">ABB55_07520</name>
</gene>
<sequence length="580" mass="61337">MGSVMKDLGEDLRSTLLDKLETSLLCGTIRRRQFLQWSLALGLGMPAASALADTLDAARANQDARAKALSGEFDIIVCGAGTSGCTLAGRLAEAGLKVALIEAGDWDTAPSILDPGQWFMNLGTERDWGDVAVPTASVNGRAIASHMGRAVGGGSSINATIWVRPPRADLDGWAETAGDKAWGYDAALKLFTGRIENWQGPASPYRGKGGKVWSQVAADPPPIAPAMLAAARNLGLPVSDDLNGAREEGPGGFALMNQIIKDGRRMNMAQAYLYPVIDRPNLTVLTRTRVTRLVVENGRVVGIKALRDGAEITLRAAREVVLSLGAIRTPQILMLSGIGDRAHLAQHGIASVLHAPEVGRNFHDHILHGGCIWESPEPVKMKNSAANASGFWKSDPAFDRPDMNIVQIELPYASDAIGKEYGPPASAWALCAGLVDPKSRGEVRLASADPTAKPVVTASFLSDPRDVKSQMAAIDLCRQIGNDPAMKPYAKREAVPGKALDPDAKAQFVRNGATTFFHQVGTARMGKDDGAVVGADLKVKGLAGLRIVDGSIMPRIVTCATMATCVLIGERGADLVLAGK</sequence>
<organism evidence="9 10">
    <name type="scientific">Prosthecodimorpha hirschii</name>
    <dbReference type="NCBI Taxonomy" id="665126"/>
    <lineage>
        <taxon>Bacteria</taxon>
        <taxon>Pseudomonadati</taxon>
        <taxon>Pseudomonadota</taxon>
        <taxon>Alphaproteobacteria</taxon>
        <taxon>Hyphomicrobiales</taxon>
        <taxon>Ancalomicrobiaceae</taxon>
        <taxon>Prosthecodimorpha</taxon>
    </lineage>
</organism>
<comment type="similarity">
    <text evidence="2 6">Belongs to the GMC oxidoreductase family.</text>
</comment>
<feature type="binding site" evidence="5">
    <location>
        <position position="290"/>
    </location>
    <ligand>
        <name>FAD</name>
        <dbReference type="ChEBI" id="CHEBI:57692"/>
    </ligand>
</feature>
<evidence type="ECO:0000256" key="4">
    <source>
        <dbReference type="ARBA" id="ARBA00022827"/>
    </source>
</evidence>
<dbReference type="GO" id="GO:0016614">
    <property type="term" value="F:oxidoreductase activity, acting on CH-OH group of donors"/>
    <property type="evidence" value="ECO:0007669"/>
    <property type="project" value="InterPro"/>
</dbReference>
<comment type="caution">
    <text evidence="9">The sequence shown here is derived from an EMBL/GenBank/DDBJ whole genome shotgun (WGS) entry which is preliminary data.</text>
</comment>
<evidence type="ECO:0000256" key="2">
    <source>
        <dbReference type="ARBA" id="ARBA00010790"/>
    </source>
</evidence>
<dbReference type="Gene3D" id="3.30.560.10">
    <property type="entry name" value="Glucose Oxidase, domain 3"/>
    <property type="match status" value="1"/>
</dbReference>
<dbReference type="STRING" id="665126.ABB55_07520"/>
<keyword evidence="10" id="KW-1185">Reference proteome</keyword>
<keyword evidence="3 6" id="KW-0285">Flavoprotein</keyword>
<dbReference type="SUPFAM" id="SSF51905">
    <property type="entry name" value="FAD/NAD(P)-binding domain"/>
    <property type="match status" value="1"/>
</dbReference>
<evidence type="ECO:0000313" key="9">
    <source>
        <dbReference type="EMBL" id="KPL52093.1"/>
    </source>
</evidence>
<protein>
    <submittedName>
        <fullName evidence="9">Oxidoreductase</fullName>
    </submittedName>
</protein>
<dbReference type="PROSITE" id="PS00623">
    <property type="entry name" value="GMC_OXRED_1"/>
    <property type="match status" value="1"/>
</dbReference>
<dbReference type="PANTHER" id="PTHR11552">
    <property type="entry name" value="GLUCOSE-METHANOL-CHOLINE GMC OXIDOREDUCTASE"/>
    <property type="match status" value="1"/>
</dbReference>
<feature type="domain" description="Glucose-methanol-choline oxidoreductase N-terminal" evidence="7">
    <location>
        <begin position="148"/>
        <end position="171"/>
    </location>
</feature>
<dbReference type="EMBL" id="LJYW01000001">
    <property type="protein sequence ID" value="KPL52093.1"/>
    <property type="molecule type" value="Genomic_DNA"/>
</dbReference>
<dbReference type="InterPro" id="IPR012132">
    <property type="entry name" value="GMC_OxRdtase"/>
</dbReference>
<dbReference type="PIRSF" id="PIRSF000137">
    <property type="entry name" value="Alcohol_oxidase"/>
    <property type="match status" value="1"/>
</dbReference>
<comment type="cofactor">
    <cofactor evidence="1 5">
        <name>FAD</name>
        <dbReference type="ChEBI" id="CHEBI:57692"/>
    </cofactor>
</comment>
<dbReference type="PROSITE" id="PS00624">
    <property type="entry name" value="GMC_OXRED_2"/>
    <property type="match status" value="1"/>
</dbReference>
<dbReference type="InterPro" id="IPR007867">
    <property type="entry name" value="GMC_OxRtase_C"/>
</dbReference>
<evidence type="ECO:0000313" key="10">
    <source>
        <dbReference type="Proteomes" id="UP000048984"/>
    </source>
</evidence>
<dbReference type="InterPro" id="IPR000172">
    <property type="entry name" value="GMC_OxRdtase_N"/>
</dbReference>
<feature type="binding site" evidence="5">
    <location>
        <position position="550"/>
    </location>
    <ligand>
        <name>FAD</name>
        <dbReference type="ChEBI" id="CHEBI:57692"/>
    </ligand>
</feature>
<evidence type="ECO:0000256" key="1">
    <source>
        <dbReference type="ARBA" id="ARBA00001974"/>
    </source>
</evidence>
<dbReference type="PROSITE" id="PS51318">
    <property type="entry name" value="TAT"/>
    <property type="match status" value="1"/>
</dbReference>
<reference evidence="9 10" key="2">
    <citation type="submission" date="2015-10" db="EMBL/GenBank/DDBJ databases">
        <title>Draft Genome Sequence of Prosthecomicrobium hirschii ATCC 27832.</title>
        <authorList>
            <person name="Daniel J."/>
            <person name="Givan S.A."/>
            <person name="Brun Y.V."/>
            <person name="Brown P.J."/>
        </authorList>
    </citation>
    <scope>NUCLEOTIDE SEQUENCE [LARGE SCALE GENOMIC DNA]</scope>
    <source>
        <strain evidence="9 10">16</strain>
    </source>
</reference>
<evidence type="ECO:0000256" key="6">
    <source>
        <dbReference type="RuleBase" id="RU003968"/>
    </source>
</evidence>
<dbReference type="PANTHER" id="PTHR11552:SF147">
    <property type="entry name" value="CHOLINE DEHYDROGENASE, MITOCHONDRIAL"/>
    <property type="match status" value="1"/>
</dbReference>
<evidence type="ECO:0000259" key="7">
    <source>
        <dbReference type="PROSITE" id="PS00623"/>
    </source>
</evidence>
<dbReference type="InterPro" id="IPR036188">
    <property type="entry name" value="FAD/NAD-bd_sf"/>
</dbReference>
<dbReference type="Pfam" id="PF05199">
    <property type="entry name" value="GMC_oxred_C"/>
    <property type="match status" value="1"/>
</dbReference>
<dbReference type="Gene3D" id="3.50.50.60">
    <property type="entry name" value="FAD/NAD(P)-binding domain"/>
    <property type="match status" value="1"/>
</dbReference>
<proteinExistence type="inferred from homology"/>